<dbReference type="InterPro" id="IPR002818">
    <property type="entry name" value="DJ-1/PfpI"/>
</dbReference>
<feature type="signal peptide" evidence="1">
    <location>
        <begin position="1"/>
        <end position="24"/>
    </location>
</feature>
<dbReference type="PANTHER" id="PTHR43130">
    <property type="entry name" value="ARAC-FAMILY TRANSCRIPTIONAL REGULATOR"/>
    <property type="match status" value="1"/>
</dbReference>
<evidence type="ECO:0000313" key="3">
    <source>
        <dbReference type="EMBL" id="KAL3424708.1"/>
    </source>
</evidence>
<name>A0ABR4PN11_9HELO</name>
<sequence length="266" mass="28428">MYLHTLYKATSLWLACSTMTLVQALSSSSSSSTITNTTSLPTRFGVVLFPAFQALDVFGPLDALNLLSWKHALNVSLIAATLDAVSTQVRSPAMNPFNSSFGEAVVPTHTFGAPPRDLDVLLVPGGVGTRAPDRAVVIEYIRTAFPSLRYLVTVCTGAHLAAEAGVLDGRAATTNKAGWAQTAAYPAVRWVARARWVDDGKVWTSSGVSAGIDATLAWIAAVFGEPTAADLALSMEYERHTEAAWDPFAEYWNLTSREPAESKSCS</sequence>
<dbReference type="SUPFAM" id="SSF52317">
    <property type="entry name" value="Class I glutamine amidotransferase-like"/>
    <property type="match status" value="1"/>
</dbReference>
<feature type="chain" id="PRO_5045556937" evidence="1">
    <location>
        <begin position="25"/>
        <end position="266"/>
    </location>
</feature>
<reference evidence="3 4" key="1">
    <citation type="submission" date="2024-06" db="EMBL/GenBank/DDBJ databases">
        <title>Complete genome of Phlyctema vagabunda strain 19-DSS-EL-015.</title>
        <authorList>
            <person name="Fiorenzani C."/>
        </authorList>
    </citation>
    <scope>NUCLEOTIDE SEQUENCE [LARGE SCALE GENOMIC DNA]</scope>
    <source>
        <strain evidence="3 4">19-DSS-EL-015</strain>
    </source>
</reference>
<gene>
    <name evidence="3" type="ORF">PVAG01_03989</name>
</gene>
<dbReference type="PANTHER" id="PTHR43130:SF15">
    <property type="entry name" value="THIJ_PFPI FAMILY PROTEIN (AFU_ORTHOLOGUE AFUA_5G14240)"/>
    <property type="match status" value="1"/>
</dbReference>
<dbReference type="InterPro" id="IPR029062">
    <property type="entry name" value="Class_I_gatase-like"/>
</dbReference>
<dbReference type="CDD" id="cd03139">
    <property type="entry name" value="GATase1_PfpI_2"/>
    <property type="match status" value="1"/>
</dbReference>
<keyword evidence="4" id="KW-1185">Reference proteome</keyword>
<dbReference type="EMBL" id="JBFCZG010000003">
    <property type="protein sequence ID" value="KAL3424708.1"/>
    <property type="molecule type" value="Genomic_DNA"/>
</dbReference>
<keyword evidence="1" id="KW-0732">Signal</keyword>
<proteinExistence type="predicted"/>
<comment type="caution">
    <text evidence="3">The sequence shown here is derived from an EMBL/GenBank/DDBJ whole genome shotgun (WGS) entry which is preliminary data.</text>
</comment>
<evidence type="ECO:0000259" key="2">
    <source>
        <dbReference type="Pfam" id="PF01965"/>
    </source>
</evidence>
<feature type="domain" description="DJ-1/PfpI" evidence="2">
    <location>
        <begin position="46"/>
        <end position="218"/>
    </location>
</feature>
<dbReference type="InterPro" id="IPR052158">
    <property type="entry name" value="INH-QAR"/>
</dbReference>
<accession>A0ABR4PN11</accession>
<organism evidence="3 4">
    <name type="scientific">Phlyctema vagabunda</name>
    <dbReference type="NCBI Taxonomy" id="108571"/>
    <lineage>
        <taxon>Eukaryota</taxon>
        <taxon>Fungi</taxon>
        <taxon>Dikarya</taxon>
        <taxon>Ascomycota</taxon>
        <taxon>Pezizomycotina</taxon>
        <taxon>Leotiomycetes</taxon>
        <taxon>Helotiales</taxon>
        <taxon>Dermateaceae</taxon>
        <taxon>Phlyctema</taxon>
    </lineage>
</organism>
<dbReference type="Proteomes" id="UP001629113">
    <property type="component" value="Unassembled WGS sequence"/>
</dbReference>
<evidence type="ECO:0000256" key="1">
    <source>
        <dbReference type="SAM" id="SignalP"/>
    </source>
</evidence>
<dbReference type="Gene3D" id="3.40.50.880">
    <property type="match status" value="1"/>
</dbReference>
<protein>
    <submittedName>
        <fullName evidence="3">DJ-1/PfpI family protein</fullName>
    </submittedName>
</protein>
<evidence type="ECO:0000313" key="4">
    <source>
        <dbReference type="Proteomes" id="UP001629113"/>
    </source>
</evidence>
<dbReference type="Pfam" id="PF01965">
    <property type="entry name" value="DJ-1_PfpI"/>
    <property type="match status" value="1"/>
</dbReference>